<dbReference type="AlphaFoldDB" id="A0A9N9WGH1"/>
<reference evidence="1" key="1">
    <citation type="submission" date="2021-12" db="EMBL/GenBank/DDBJ databases">
        <authorList>
            <person name="King R."/>
        </authorList>
    </citation>
    <scope>NUCLEOTIDE SEQUENCE</scope>
</reference>
<gene>
    <name evidence="1" type="ORF">DIATSA_LOCUS11421</name>
</gene>
<protein>
    <submittedName>
        <fullName evidence="1">Uncharacterized protein</fullName>
    </submittedName>
</protein>
<dbReference type="OrthoDB" id="2016582at2759"/>
<accession>A0A9N9WGH1</accession>
<keyword evidence="2" id="KW-1185">Reference proteome</keyword>
<dbReference type="EMBL" id="OU893337">
    <property type="protein sequence ID" value="CAG9794020.1"/>
    <property type="molecule type" value="Genomic_DNA"/>
</dbReference>
<name>A0A9N9WGH1_9NEOP</name>
<organism evidence="1 2">
    <name type="scientific">Diatraea saccharalis</name>
    <name type="common">sugarcane borer</name>
    <dbReference type="NCBI Taxonomy" id="40085"/>
    <lineage>
        <taxon>Eukaryota</taxon>
        <taxon>Metazoa</taxon>
        <taxon>Ecdysozoa</taxon>
        <taxon>Arthropoda</taxon>
        <taxon>Hexapoda</taxon>
        <taxon>Insecta</taxon>
        <taxon>Pterygota</taxon>
        <taxon>Neoptera</taxon>
        <taxon>Endopterygota</taxon>
        <taxon>Lepidoptera</taxon>
        <taxon>Glossata</taxon>
        <taxon>Ditrysia</taxon>
        <taxon>Pyraloidea</taxon>
        <taxon>Crambidae</taxon>
        <taxon>Crambinae</taxon>
        <taxon>Diatraea</taxon>
    </lineage>
</organism>
<reference evidence="1" key="2">
    <citation type="submission" date="2022-10" db="EMBL/GenBank/DDBJ databases">
        <authorList>
            <consortium name="ENA_rothamsted_submissions"/>
            <consortium name="culmorum"/>
            <person name="King R."/>
        </authorList>
    </citation>
    <scope>NUCLEOTIDE SEQUENCE</scope>
</reference>
<proteinExistence type="predicted"/>
<dbReference type="Proteomes" id="UP001153714">
    <property type="component" value="Chromosome 6"/>
</dbReference>
<sequence length="156" mass="17022">MVAMLEVAERNNNDYFRSFLPVESGLWLQVLPSSTVRTLLDNITFRLAVCLRLGATCNISHLCPCGEMVYSSGHHGLSCSRSAGRISRHASINGIIHGVLATASVPAILEPNELTRDDGKKPDGISLVPWRMSRPLVWDTICVDTLTPSHLPGICL</sequence>
<evidence type="ECO:0000313" key="1">
    <source>
        <dbReference type="EMBL" id="CAG9794020.1"/>
    </source>
</evidence>
<evidence type="ECO:0000313" key="2">
    <source>
        <dbReference type="Proteomes" id="UP001153714"/>
    </source>
</evidence>